<organism evidence="1 2">
    <name type="scientific">Ataeniobius toweri</name>
    <dbReference type="NCBI Taxonomy" id="208326"/>
    <lineage>
        <taxon>Eukaryota</taxon>
        <taxon>Metazoa</taxon>
        <taxon>Chordata</taxon>
        <taxon>Craniata</taxon>
        <taxon>Vertebrata</taxon>
        <taxon>Euteleostomi</taxon>
        <taxon>Actinopterygii</taxon>
        <taxon>Neopterygii</taxon>
        <taxon>Teleostei</taxon>
        <taxon>Neoteleostei</taxon>
        <taxon>Acanthomorphata</taxon>
        <taxon>Ovalentaria</taxon>
        <taxon>Atherinomorphae</taxon>
        <taxon>Cyprinodontiformes</taxon>
        <taxon>Goodeidae</taxon>
        <taxon>Ataeniobius</taxon>
    </lineage>
</organism>
<dbReference type="Proteomes" id="UP001345963">
    <property type="component" value="Unassembled WGS sequence"/>
</dbReference>
<proteinExistence type="predicted"/>
<evidence type="ECO:0000313" key="2">
    <source>
        <dbReference type="Proteomes" id="UP001345963"/>
    </source>
</evidence>
<sequence>MQQKMLRIKIQKKLQLSCFLASAADVTVSLKTSELSCFFQQLDGALVLWGLCLNSTQKGKNSDCFSLFPREFRPNSKISQKTANNFLNSSYAITVWKQIVTIFQMKKHFQKCFFILRMWLHCLTHK</sequence>
<comment type="caution">
    <text evidence="1">The sequence shown here is derived from an EMBL/GenBank/DDBJ whole genome shotgun (WGS) entry which is preliminary data.</text>
</comment>
<gene>
    <name evidence="1" type="ORF">ATANTOWER_016491</name>
</gene>
<name>A0ABU7CBP6_9TELE</name>
<protein>
    <recommendedName>
        <fullName evidence="3">Secreted protein</fullName>
    </recommendedName>
</protein>
<evidence type="ECO:0008006" key="3">
    <source>
        <dbReference type="Google" id="ProtNLM"/>
    </source>
</evidence>
<evidence type="ECO:0000313" key="1">
    <source>
        <dbReference type="EMBL" id="MED6260387.1"/>
    </source>
</evidence>
<dbReference type="EMBL" id="JAHUTI010088853">
    <property type="protein sequence ID" value="MED6260387.1"/>
    <property type="molecule type" value="Genomic_DNA"/>
</dbReference>
<reference evidence="1 2" key="1">
    <citation type="submission" date="2021-07" db="EMBL/GenBank/DDBJ databases">
        <authorList>
            <person name="Palmer J.M."/>
        </authorList>
    </citation>
    <scope>NUCLEOTIDE SEQUENCE [LARGE SCALE GENOMIC DNA]</scope>
    <source>
        <strain evidence="1 2">AT_MEX2019</strain>
        <tissue evidence="1">Muscle</tissue>
    </source>
</reference>
<accession>A0ABU7CBP6</accession>
<keyword evidence="2" id="KW-1185">Reference proteome</keyword>